<proteinExistence type="predicted"/>
<dbReference type="RefSeq" id="WP_328733837.1">
    <property type="nucleotide sequence ID" value="NZ_CP108038.1"/>
</dbReference>
<evidence type="ECO:0000313" key="1">
    <source>
        <dbReference type="EMBL" id="WUN84910.1"/>
    </source>
</evidence>
<gene>
    <name evidence="1" type="ORF">OHT53_01890</name>
</gene>
<reference evidence="1" key="1">
    <citation type="submission" date="2022-10" db="EMBL/GenBank/DDBJ databases">
        <title>The complete genomes of actinobacterial strains from the NBC collection.</title>
        <authorList>
            <person name="Joergensen T.S."/>
            <person name="Alvarez Arevalo M."/>
            <person name="Sterndorff E.B."/>
            <person name="Faurdal D."/>
            <person name="Vuksanovic O."/>
            <person name="Mourched A.-S."/>
            <person name="Charusanti P."/>
            <person name="Shaw S."/>
            <person name="Blin K."/>
            <person name="Weber T."/>
        </authorList>
    </citation>
    <scope>NUCLEOTIDE SEQUENCE</scope>
    <source>
        <strain evidence="1">NBC_00302</strain>
    </source>
</reference>
<dbReference type="GeneID" id="93759675"/>
<organism evidence="1 2">
    <name type="scientific">Streptomyces bobili</name>
    <dbReference type="NCBI Taxonomy" id="67280"/>
    <lineage>
        <taxon>Bacteria</taxon>
        <taxon>Bacillati</taxon>
        <taxon>Actinomycetota</taxon>
        <taxon>Actinomycetes</taxon>
        <taxon>Kitasatosporales</taxon>
        <taxon>Streptomycetaceae</taxon>
        <taxon>Streptomyces</taxon>
    </lineage>
</organism>
<evidence type="ECO:0000313" key="2">
    <source>
        <dbReference type="Proteomes" id="UP001432071"/>
    </source>
</evidence>
<accession>A0ABZ1QR10</accession>
<name>A0ABZ1QR10_9ACTN</name>
<sequence>MGSPRCFLRMRGGGVGRWPAGEITAVRIRDLPVMPLLQQMIGPLVSHLLR</sequence>
<dbReference type="Proteomes" id="UP001432071">
    <property type="component" value="Chromosome"/>
</dbReference>
<dbReference type="EMBL" id="CP108038">
    <property type="protein sequence ID" value="WUN84910.1"/>
    <property type="molecule type" value="Genomic_DNA"/>
</dbReference>
<protein>
    <submittedName>
        <fullName evidence="1">Uncharacterized protein</fullName>
    </submittedName>
</protein>
<keyword evidence="2" id="KW-1185">Reference proteome</keyword>